<dbReference type="Gene3D" id="1.20.1250.20">
    <property type="entry name" value="MFS general substrate transporter like domains"/>
    <property type="match status" value="1"/>
</dbReference>
<feature type="transmembrane region" description="Helical" evidence="6">
    <location>
        <begin position="506"/>
        <end position="524"/>
    </location>
</feature>
<dbReference type="EMBL" id="JAZHXI010000013">
    <property type="protein sequence ID" value="KAL2064976.1"/>
    <property type="molecule type" value="Genomic_DNA"/>
</dbReference>
<feature type="transmembrane region" description="Helical" evidence="6">
    <location>
        <begin position="308"/>
        <end position="331"/>
    </location>
</feature>
<comment type="caution">
    <text evidence="7">The sequence shown here is derived from an EMBL/GenBank/DDBJ whole genome shotgun (WGS) entry which is preliminary data.</text>
</comment>
<keyword evidence="5 6" id="KW-0472">Membrane</keyword>
<organism evidence="7 8">
    <name type="scientific">Oculimacula yallundae</name>
    <dbReference type="NCBI Taxonomy" id="86028"/>
    <lineage>
        <taxon>Eukaryota</taxon>
        <taxon>Fungi</taxon>
        <taxon>Dikarya</taxon>
        <taxon>Ascomycota</taxon>
        <taxon>Pezizomycotina</taxon>
        <taxon>Leotiomycetes</taxon>
        <taxon>Helotiales</taxon>
        <taxon>Ploettnerulaceae</taxon>
        <taxon>Oculimacula</taxon>
    </lineage>
</organism>
<evidence type="ECO:0000313" key="7">
    <source>
        <dbReference type="EMBL" id="KAL2064976.1"/>
    </source>
</evidence>
<feature type="transmembrane region" description="Helical" evidence="6">
    <location>
        <begin position="202"/>
        <end position="221"/>
    </location>
</feature>
<dbReference type="Pfam" id="PF13347">
    <property type="entry name" value="MFS_2"/>
    <property type="match status" value="1"/>
</dbReference>
<evidence type="ECO:0000256" key="6">
    <source>
        <dbReference type="SAM" id="Phobius"/>
    </source>
</evidence>
<feature type="transmembrane region" description="Helical" evidence="6">
    <location>
        <begin position="88"/>
        <end position="107"/>
    </location>
</feature>
<accession>A0ABR4C4X4</accession>
<comment type="subcellular location">
    <subcellularLocation>
        <location evidence="1">Membrane</location>
        <topology evidence="1">Multi-pass membrane protein</topology>
    </subcellularLocation>
</comment>
<dbReference type="InterPro" id="IPR036259">
    <property type="entry name" value="MFS_trans_sf"/>
</dbReference>
<keyword evidence="8" id="KW-1185">Reference proteome</keyword>
<keyword evidence="3 6" id="KW-0812">Transmembrane</keyword>
<sequence length="539" mass="58582">MSTWQGKASVKGSSETMRMALLTFSLVGLQFTWGIEMTYCTPYLLSLGLTKSRTSLVWIAGPISGLIMQPIVGVIADQSKSKYGRRRPFMVVGSFVVGASLMVLGWTKEIVAYFVEEGEFRKECTVVLAVVSIYAIDFAINAVQGSCRSLIADTLPAPKQQAGSAWATRMCAIGHVVGYVIGTCDLVGIFGLSYGDTQFKKLILLAAFALVFTVAVTSWAVTERVLISSKDDHVPSKGLSQIVSRVYHAATTLPPRMQAICNIQLWMGIGWFPFMFYSTTFVGEIYFRYDAPHDIKHSKDALGEIGRIGSFSLVIFSLVTFIGALVIPLFVKSPDEESFTARPPAAIANVVTKVNKYKPDLVTAWIYGHLLFSSSMILAPLAHSFRFATFLVTLCAIPNVFASWAPATFMGIEVNRMSNTSSRRLSTSSPIELNSLEKGSPSADAASSGELSGLYFGILNIYAVIPQFISTFISMIVFSILEPGKSPELAHDADPSEHHGTDGPNAIAVCLFIGAISTIGAAFATKKLRTLHREGYDRL</sequence>
<feature type="transmembrane region" description="Helical" evidence="6">
    <location>
        <begin position="454"/>
        <end position="481"/>
    </location>
</feature>
<feature type="transmembrane region" description="Helical" evidence="6">
    <location>
        <begin position="176"/>
        <end position="195"/>
    </location>
</feature>
<gene>
    <name evidence="7" type="ORF">VTL71DRAFT_4116</name>
</gene>
<feature type="transmembrane region" description="Helical" evidence="6">
    <location>
        <begin position="364"/>
        <end position="382"/>
    </location>
</feature>
<keyword evidence="4 6" id="KW-1133">Transmembrane helix</keyword>
<name>A0ABR4C4X4_9HELO</name>
<evidence type="ECO:0000256" key="1">
    <source>
        <dbReference type="ARBA" id="ARBA00004141"/>
    </source>
</evidence>
<evidence type="ECO:0008006" key="9">
    <source>
        <dbReference type="Google" id="ProtNLM"/>
    </source>
</evidence>
<dbReference type="SUPFAM" id="SSF103473">
    <property type="entry name" value="MFS general substrate transporter"/>
    <property type="match status" value="1"/>
</dbReference>
<proteinExistence type="predicted"/>
<dbReference type="PANTHER" id="PTHR19432">
    <property type="entry name" value="SUGAR TRANSPORTER"/>
    <property type="match status" value="1"/>
</dbReference>
<protein>
    <recommendedName>
        <fullName evidence="9">Sucrose transporter</fullName>
    </recommendedName>
</protein>
<evidence type="ECO:0000256" key="3">
    <source>
        <dbReference type="ARBA" id="ARBA00022692"/>
    </source>
</evidence>
<evidence type="ECO:0000256" key="2">
    <source>
        <dbReference type="ARBA" id="ARBA00022448"/>
    </source>
</evidence>
<keyword evidence="2" id="KW-0813">Transport</keyword>
<evidence type="ECO:0000256" key="5">
    <source>
        <dbReference type="ARBA" id="ARBA00023136"/>
    </source>
</evidence>
<dbReference type="Proteomes" id="UP001595075">
    <property type="component" value="Unassembled WGS sequence"/>
</dbReference>
<dbReference type="PANTHER" id="PTHR19432:SF76">
    <property type="entry name" value="TRANSPORTER, PUTATIVE (EUROFUNG)-RELATED"/>
    <property type="match status" value="1"/>
</dbReference>
<reference evidence="7 8" key="1">
    <citation type="journal article" date="2024" name="Commun. Biol.">
        <title>Comparative genomic analysis of thermophilic fungi reveals convergent evolutionary adaptations and gene losses.</title>
        <authorList>
            <person name="Steindorff A.S."/>
            <person name="Aguilar-Pontes M.V."/>
            <person name="Robinson A.J."/>
            <person name="Andreopoulos B."/>
            <person name="LaButti K."/>
            <person name="Kuo A."/>
            <person name="Mondo S."/>
            <person name="Riley R."/>
            <person name="Otillar R."/>
            <person name="Haridas S."/>
            <person name="Lipzen A."/>
            <person name="Grimwood J."/>
            <person name="Schmutz J."/>
            <person name="Clum A."/>
            <person name="Reid I.D."/>
            <person name="Moisan M.C."/>
            <person name="Butler G."/>
            <person name="Nguyen T.T.M."/>
            <person name="Dewar K."/>
            <person name="Conant G."/>
            <person name="Drula E."/>
            <person name="Henrissat B."/>
            <person name="Hansel C."/>
            <person name="Singer S."/>
            <person name="Hutchinson M.I."/>
            <person name="de Vries R.P."/>
            <person name="Natvig D.O."/>
            <person name="Powell A.J."/>
            <person name="Tsang A."/>
            <person name="Grigoriev I.V."/>
        </authorList>
    </citation>
    <scope>NUCLEOTIDE SEQUENCE [LARGE SCALE GENOMIC DNA]</scope>
    <source>
        <strain evidence="7 8">CBS 494.80</strain>
    </source>
</reference>
<feature type="transmembrane region" description="Helical" evidence="6">
    <location>
        <begin position="58"/>
        <end position="76"/>
    </location>
</feature>
<evidence type="ECO:0000313" key="8">
    <source>
        <dbReference type="Proteomes" id="UP001595075"/>
    </source>
</evidence>
<evidence type="ECO:0000256" key="4">
    <source>
        <dbReference type="ARBA" id="ARBA00022989"/>
    </source>
</evidence>
<feature type="transmembrane region" description="Helical" evidence="6">
    <location>
        <begin position="263"/>
        <end position="287"/>
    </location>
</feature>